<dbReference type="Proteomes" id="UP000235145">
    <property type="component" value="Unassembled WGS sequence"/>
</dbReference>
<sequence length="536" mass="60862">MRPARVSSPTEEEVRKGGVVQRGASESLSQPLGFQREKLHGNFNVNTSASRSSGPHVSSKMLKKKVSITSGYMNCISLNIYGTQTSLKRSWIHSLCIQNEVSFLGLQETRMKKIDLFKVRSMWGNPCFDFACSCARGLSGGILSVWDPNVFVKSNVHCTDNVVIVGGFWVHFSFPCYMVNIYAPQGVREKFDVWRYLSDFKRRNGGNHVFFGDFNVVREVTERTDVPMIGKRFTRIDAIGSKLSKLDRFLVDEVFYGRFDHLQVSVLDRRWSDHYPIFLHVSLVDYGPSLFKFFNSWLELDGFNDMVKNFVKEFVEESRASSNRMVSRLVDIDNIFDDGGSCDDLAQERRAILGDSTSLEKSRSLDSGQKARFKWAIEGDENSAFFHAIPPLVKIAFYDFYASKFQPFKGVPMGRKSDRFRSLDLGTTNSLDLDFSSEEIKNAVSDCGLDRALGPDGFSFRFPNGCNSSFITLIPKIDNPIRINDYRPISLIVMQFKIIAKLLANRLVRVLHDVIGLEQSAFSQFQGNIRWSSSTE</sequence>
<comment type="caution">
    <text evidence="2">The sequence shown here is derived from an EMBL/GenBank/DDBJ whole genome shotgun (WGS) entry which is preliminary data.</text>
</comment>
<name>A0A9R1WC05_LACSA</name>
<evidence type="ECO:0000256" key="1">
    <source>
        <dbReference type="SAM" id="MobiDB-lite"/>
    </source>
</evidence>
<organism evidence="2 3">
    <name type="scientific">Lactuca sativa</name>
    <name type="common">Garden lettuce</name>
    <dbReference type="NCBI Taxonomy" id="4236"/>
    <lineage>
        <taxon>Eukaryota</taxon>
        <taxon>Viridiplantae</taxon>
        <taxon>Streptophyta</taxon>
        <taxon>Embryophyta</taxon>
        <taxon>Tracheophyta</taxon>
        <taxon>Spermatophyta</taxon>
        <taxon>Magnoliopsida</taxon>
        <taxon>eudicotyledons</taxon>
        <taxon>Gunneridae</taxon>
        <taxon>Pentapetalae</taxon>
        <taxon>asterids</taxon>
        <taxon>campanulids</taxon>
        <taxon>Asterales</taxon>
        <taxon>Asteraceae</taxon>
        <taxon>Cichorioideae</taxon>
        <taxon>Cichorieae</taxon>
        <taxon>Lactucinae</taxon>
        <taxon>Lactuca</taxon>
    </lineage>
</organism>
<gene>
    <name evidence="2" type="ORF">LSAT_V11C200053850</name>
</gene>
<dbReference type="PANTHER" id="PTHR46890:SF50">
    <property type="entry name" value="RNA-DIRECTED DNA POLYMERASE, EUKARYOTA, REVERSE TRANSCRIPTASE ZINC-BINDING DOMAIN PROTEIN-RELATED"/>
    <property type="match status" value="1"/>
</dbReference>
<protein>
    <recommendedName>
        <fullName evidence="4">Reverse transcriptase domain-containing protein</fullName>
    </recommendedName>
</protein>
<accession>A0A9R1WC05</accession>
<dbReference type="SUPFAM" id="SSF56219">
    <property type="entry name" value="DNase I-like"/>
    <property type="match status" value="1"/>
</dbReference>
<reference evidence="2 3" key="1">
    <citation type="journal article" date="2017" name="Nat. Commun.">
        <title>Genome assembly with in vitro proximity ligation data and whole-genome triplication in lettuce.</title>
        <authorList>
            <person name="Reyes-Chin-Wo S."/>
            <person name="Wang Z."/>
            <person name="Yang X."/>
            <person name="Kozik A."/>
            <person name="Arikit S."/>
            <person name="Song C."/>
            <person name="Xia L."/>
            <person name="Froenicke L."/>
            <person name="Lavelle D.O."/>
            <person name="Truco M.J."/>
            <person name="Xia R."/>
            <person name="Zhu S."/>
            <person name="Xu C."/>
            <person name="Xu H."/>
            <person name="Xu X."/>
            <person name="Cox K."/>
            <person name="Korf I."/>
            <person name="Meyers B.C."/>
            <person name="Michelmore R.W."/>
        </authorList>
    </citation>
    <scope>NUCLEOTIDE SEQUENCE [LARGE SCALE GENOMIC DNA]</scope>
    <source>
        <strain evidence="3">cv. Salinas</strain>
        <tissue evidence="2">Seedlings</tissue>
    </source>
</reference>
<dbReference type="InterPro" id="IPR052343">
    <property type="entry name" value="Retrotransposon-Effector_Assoc"/>
</dbReference>
<evidence type="ECO:0000313" key="2">
    <source>
        <dbReference type="EMBL" id="KAJ0221043.1"/>
    </source>
</evidence>
<dbReference type="AlphaFoldDB" id="A0A9R1WC05"/>
<proteinExistence type="predicted"/>
<dbReference type="EMBL" id="NBSK02000002">
    <property type="protein sequence ID" value="KAJ0221043.1"/>
    <property type="molecule type" value="Genomic_DNA"/>
</dbReference>
<dbReference type="InterPro" id="IPR036691">
    <property type="entry name" value="Endo/exonu/phosph_ase_sf"/>
</dbReference>
<evidence type="ECO:0008006" key="4">
    <source>
        <dbReference type="Google" id="ProtNLM"/>
    </source>
</evidence>
<dbReference type="PANTHER" id="PTHR46890">
    <property type="entry name" value="NON-LTR RETROLELEMENT REVERSE TRANSCRIPTASE-LIKE PROTEIN-RELATED"/>
    <property type="match status" value="1"/>
</dbReference>
<feature type="region of interest" description="Disordered" evidence="1">
    <location>
        <begin position="1"/>
        <end position="24"/>
    </location>
</feature>
<dbReference type="Gene3D" id="3.60.10.10">
    <property type="entry name" value="Endonuclease/exonuclease/phosphatase"/>
    <property type="match status" value="1"/>
</dbReference>
<evidence type="ECO:0000313" key="3">
    <source>
        <dbReference type="Proteomes" id="UP000235145"/>
    </source>
</evidence>
<keyword evidence="3" id="KW-1185">Reference proteome</keyword>